<dbReference type="PANTHER" id="PTHR30055">
    <property type="entry name" value="HTH-TYPE TRANSCRIPTIONAL REGULATOR RUTR"/>
    <property type="match status" value="1"/>
</dbReference>
<dbReference type="EMBL" id="BMJI01000001">
    <property type="protein sequence ID" value="GGC81344.1"/>
    <property type="molecule type" value="Genomic_DNA"/>
</dbReference>
<dbReference type="Gene3D" id="1.10.357.10">
    <property type="entry name" value="Tetracycline Repressor, domain 2"/>
    <property type="match status" value="1"/>
</dbReference>
<dbReference type="InterPro" id="IPR009057">
    <property type="entry name" value="Homeodomain-like_sf"/>
</dbReference>
<evidence type="ECO:0000256" key="2">
    <source>
        <dbReference type="ARBA" id="ARBA00023125"/>
    </source>
</evidence>
<keyword evidence="1" id="KW-0805">Transcription regulation</keyword>
<feature type="domain" description="HTH tetR-type" evidence="5">
    <location>
        <begin position="1"/>
        <end position="59"/>
    </location>
</feature>
<dbReference type="SUPFAM" id="SSF48498">
    <property type="entry name" value="Tetracyclin repressor-like, C-terminal domain"/>
    <property type="match status" value="1"/>
</dbReference>
<evidence type="ECO:0000259" key="5">
    <source>
        <dbReference type="PROSITE" id="PS50977"/>
    </source>
</evidence>
<dbReference type="PROSITE" id="PS50977">
    <property type="entry name" value="HTH_TETR_2"/>
    <property type="match status" value="1"/>
</dbReference>
<reference evidence="7" key="1">
    <citation type="journal article" date="2019" name="Int. J. Syst. Evol. Microbiol.">
        <title>The Global Catalogue of Microorganisms (GCM) 10K type strain sequencing project: providing services to taxonomists for standard genome sequencing and annotation.</title>
        <authorList>
            <consortium name="The Broad Institute Genomics Platform"/>
            <consortium name="The Broad Institute Genome Sequencing Center for Infectious Disease"/>
            <person name="Wu L."/>
            <person name="Ma J."/>
        </authorList>
    </citation>
    <scope>NUCLEOTIDE SEQUENCE [LARGE SCALE GENOMIC DNA]</scope>
    <source>
        <strain evidence="7">CGMCC 1.15480</strain>
    </source>
</reference>
<dbReference type="PROSITE" id="PS01081">
    <property type="entry name" value="HTH_TETR_1"/>
    <property type="match status" value="1"/>
</dbReference>
<accession>A0ABQ1NN74</accession>
<dbReference type="InterPro" id="IPR001647">
    <property type="entry name" value="HTH_TetR"/>
</dbReference>
<gene>
    <name evidence="6" type="ORF">GCM10011512_05040</name>
</gene>
<dbReference type="InterPro" id="IPR036271">
    <property type="entry name" value="Tet_transcr_reg_TetR-rel_C_sf"/>
</dbReference>
<keyword evidence="7" id="KW-1185">Reference proteome</keyword>
<evidence type="ECO:0000256" key="3">
    <source>
        <dbReference type="ARBA" id="ARBA00023163"/>
    </source>
</evidence>
<dbReference type="Proteomes" id="UP000597761">
    <property type="component" value="Unassembled WGS sequence"/>
</dbReference>
<dbReference type="SUPFAM" id="SSF46689">
    <property type="entry name" value="Homeodomain-like"/>
    <property type="match status" value="1"/>
</dbReference>
<dbReference type="PANTHER" id="PTHR30055:SF234">
    <property type="entry name" value="HTH-TYPE TRANSCRIPTIONAL REGULATOR BETI"/>
    <property type="match status" value="1"/>
</dbReference>
<evidence type="ECO:0000313" key="6">
    <source>
        <dbReference type="EMBL" id="GGC81344.1"/>
    </source>
</evidence>
<organism evidence="6 7">
    <name type="scientific">Tersicoccus solisilvae</name>
    <dbReference type="NCBI Taxonomy" id="1882339"/>
    <lineage>
        <taxon>Bacteria</taxon>
        <taxon>Bacillati</taxon>
        <taxon>Actinomycetota</taxon>
        <taxon>Actinomycetes</taxon>
        <taxon>Micrococcales</taxon>
        <taxon>Micrococcaceae</taxon>
        <taxon>Tersicoccus</taxon>
    </lineage>
</organism>
<keyword evidence="2 4" id="KW-0238">DNA-binding</keyword>
<dbReference type="Pfam" id="PF00440">
    <property type="entry name" value="TetR_N"/>
    <property type="match status" value="1"/>
</dbReference>
<proteinExistence type="predicted"/>
<protein>
    <recommendedName>
        <fullName evidence="5">HTH tetR-type domain-containing protein</fullName>
    </recommendedName>
</protein>
<evidence type="ECO:0000256" key="1">
    <source>
        <dbReference type="ARBA" id="ARBA00023015"/>
    </source>
</evidence>
<name>A0ABQ1NN74_9MICC</name>
<evidence type="ECO:0000313" key="7">
    <source>
        <dbReference type="Proteomes" id="UP000597761"/>
    </source>
</evidence>
<feature type="DNA-binding region" description="H-T-H motif" evidence="4">
    <location>
        <begin position="22"/>
        <end position="41"/>
    </location>
</feature>
<keyword evidence="3" id="KW-0804">Transcription</keyword>
<dbReference type="InterPro" id="IPR050109">
    <property type="entry name" value="HTH-type_TetR-like_transc_reg"/>
</dbReference>
<sequence>MIDRITEATLERARARGLHEISMADIIEASGLSAGAIYGYFSGKDELIRAVATRAFEIRLTALAVAAEERPVRPPADVLGELMRTLAVPRGSGLVVQVWALATVSDPMAQLAQEAYGRVSTAVAGYLAAWFADGDEGPLLSPADAHRRAVLLTPAVAGLLQAWILRPVMAPDRDADYEASMRAVMTAVAGPAAH</sequence>
<comment type="caution">
    <text evidence="6">The sequence shown here is derived from an EMBL/GenBank/DDBJ whole genome shotgun (WGS) entry which is preliminary data.</text>
</comment>
<evidence type="ECO:0000256" key="4">
    <source>
        <dbReference type="PROSITE-ProRule" id="PRU00335"/>
    </source>
</evidence>
<dbReference type="InterPro" id="IPR023772">
    <property type="entry name" value="DNA-bd_HTH_TetR-type_CS"/>
</dbReference>